<comment type="catalytic activity">
    <reaction evidence="1">
        <text>UDP-alpha-D-glucose = UDP-alpha-D-galactose</text>
        <dbReference type="Rhea" id="RHEA:22168"/>
        <dbReference type="ChEBI" id="CHEBI:58885"/>
        <dbReference type="ChEBI" id="CHEBI:66914"/>
        <dbReference type="EC" id="5.1.3.2"/>
    </reaction>
</comment>
<dbReference type="GO" id="GO:0003978">
    <property type="term" value="F:UDP-glucose 4-epimerase activity"/>
    <property type="evidence" value="ECO:0007669"/>
    <property type="project" value="UniProtKB-EC"/>
</dbReference>
<sequence length="84" mass="9139">MLLSSVFLRAGCEVYNLGTGKGTSVLEMVAAFEKTSGKVFSSTHASCSQKIPVVKAGRRHGDAEILYASTRKAEKELKWKYVIA</sequence>
<dbReference type="AlphaFoldDB" id="A0A426XHT3"/>
<dbReference type="GO" id="GO:0005829">
    <property type="term" value="C:cytosol"/>
    <property type="evidence" value="ECO:0007669"/>
    <property type="project" value="TreeGrafter"/>
</dbReference>
<keyword evidence="6" id="KW-0413">Isomerase</keyword>
<evidence type="ECO:0000256" key="2">
    <source>
        <dbReference type="ARBA" id="ARBA00001911"/>
    </source>
</evidence>
<accession>A0A426XHT3</accession>
<comment type="cofactor">
    <cofactor evidence="2">
        <name>NAD(+)</name>
        <dbReference type="ChEBI" id="CHEBI:57540"/>
    </cofactor>
</comment>
<dbReference type="PANTHER" id="PTHR43725:SF47">
    <property type="entry name" value="UDP-GLUCOSE 4-EPIMERASE"/>
    <property type="match status" value="1"/>
</dbReference>
<reference evidence="7 8" key="1">
    <citation type="journal article" date="2014" name="Agronomy (Basel)">
        <title>A Draft Genome Sequence for Ensete ventricosum, the Drought-Tolerant Tree Against Hunger.</title>
        <authorList>
            <person name="Harrison J."/>
            <person name="Moore K.A."/>
            <person name="Paszkiewicz K."/>
            <person name="Jones T."/>
            <person name="Grant M."/>
            <person name="Ambacheew D."/>
            <person name="Muzemil S."/>
            <person name="Studholme D.J."/>
        </authorList>
    </citation>
    <scope>NUCLEOTIDE SEQUENCE [LARGE SCALE GENOMIC DNA]</scope>
</reference>
<evidence type="ECO:0000256" key="3">
    <source>
        <dbReference type="ARBA" id="ARBA00004947"/>
    </source>
</evidence>
<evidence type="ECO:0000256" key="1">
    <source>
        <dbReference type="ARBA" id="ARBA00000083"/>
    </source>
</evidence>
<dbReference type="GO" id="GO:0005996">
    <property type="term" value="P:monosaccharide metabolic process"/>
    <property type="evidence" value="ECO:0007669"/>
    <property type="project" value="TreeGrafter"/>
</dbReference>
<dbReference type="Gene3D" id="3.90.25.10">
    <property type="entry name" value="UDP-galactose 4-epimerase, domain 1"/>
    <property type="match status" value="1"/>
</dbReference>
<dbReference type="Proteomes" id="UP000287651">
    <property type="component" value="Unassembled WGS sequence"/>
</dbReference>
<organism evidence="7 8">
    <name type="scientific">Ensete ventricosum</name>
    <name type="common">Abyssinian banana</name>
    <name type="synonym">Musa ensete</name>
    <dbReference type="NCBI Taxonomy" id="4639"/>
    <lineage>
        <taxon>Eukaryota</taxon>
        <taxon>Viridiplantae</taxon>
        <taxon>Streptophyta</taxon>
        <taxon>Embryophyta</taxon>
        <taxon>Tracheophyta</taxon>
        <taxon>Spermatophyta</taxon>
        <taxon>Magnoliopsida</taxon>
        <taxon>Liliopsida</taxon>
        <taxon>Zingiberales</taxon>
        <taxon>Musaceae</taxon>
        <taxon>Ensete</taxon>
    </lineage>
</organism>
<evidence type="ECO:0000313" key="7">
    <source>
        <dbReference type="EMBL" id="RRT39012.1"/>
    </source>
</evidence>
<evidence type="ECO:0000256" key="5">
    <source>
        <dbReference type="ARBA" id="ARBA00023027"/>
    </source>
</evidence>
<dbReference type="EMBL" id="AMZH03020603">
    <property type="protein sequence ID" value="RRT39012.1"/>
    <property type="molecule type" value="Genomic_DNA"/>
</dbReference>
<gene>
    <name evidence="7" type="ORF">B296_00046719</name>
</gene>
<keyword evidence="5" id="KW-0520">NAD</keyword>
<dbReference type="InterPro" id="IPR036291">
    <property type="entry name" value="NAD(P)-bd_dom_sf"/>
</dbReference>
<comment type="caution">
    <text evidence="7">The sequence shown here is derived from an EMBL/GenBank/DDBJ whole genome shotgun (WGS) entry which is preliminary data.</text>
</comment>
<name>A0A426XHT3_ENSVE</name>
<dbReference type="SUPFAM" id="SSF51735">
    <property type="entry name" value="NAD(P)-binding Rossmann-fold domains"/>
    <property type="match status" value="1"/>
</dbReference>
<dbReference type="EC" id="5.1.3.2" evidence="4"/>
<evidence type="ECO:0000256" key="6">
    <source>
        <dbReference type="ARBA" id="ARBA00023235"/>
    </source>
</evidence>
<dbReference type="PANTHER" id="PTHR43725">
    <property type="entry name" value="UDP-GLUCOSE 4-EPIMERASE"/>
    <property type="match status" value="1"/>
</dbReference>
<protein>
    <recommendedName>
        <fullName evidence="4">UDP-glucose 4-epimerase</fullName>
        <ecNumber evidence="4">5.1.3.2</ecNumber>
    </recommendedName>
</protein>
<evidence type="ECO:0000313" key="8">
    <source>
        <dbReference type="Proteomes" id="UP000287651"/>
    </source>
</evidence>
<evidence type="ECO:0000256" key="4">
    <source>
        <dbReference type="ARBA" id="ARBA00013189"/>
    </source>
</evidence>
<comment type="pathway">
    <text evidence="3">Carbohydrate metabolism; galactose metabolism.</text>
</comment>
<proteinExistence type="predicted"/>